<protein>
    <submittedName>
        <fullName evidence="2">Toll/interleukin-1 receptor domain-containing protein</fullName>
    </submittedName>
</protein>
<feature type="domain" description="TIR" evidence="1">
    <location>
        <begin position="1"/>
        <end position="110"/>
    </location>
</feature>
<sequence>MHYDVFICHASEDKEDFVRPLAKLLQQQHIEVWYDEFSLKIGDSLTQKIDEGLSNSSFGIVVLSPNFFKKPWAKRELNGLTLREMVEQKNLILPIWHRVTMEELRNFLLH</sequence>
<evidence type="ECO:0000313" key="3">
    <source>
        <dbReference type="Proteomes" id="UP001248819"/>
    </source>
</evidence>
<gene>
    <name evidence="2" type="ORF">RM529_14185</name>
</gene>
<accession>A0ABU3CY62</accession>
<dbReference type="InterPro" id="IPR035897">
    <property type="entry name" value="Toll_tir_struct_dom_sf"/>
</dbReference>
<dbReference type="RefSeq" id="WP_311485426.1">
    <property type="nucleotide sequence ID" value="NZ_JAVRHP010000098.1"/>
</dbReference>
<keyword evidence="2" id="KW-0675">Receptor</keyword>
<organism evidence="2 3">
    <name type="scientific">Autumnicola edwardsiae</name>
    <dbReference type="NCBI Taxonomy" id="3075594"/>
    <lineage>
        <taxon>Bacteria</taxon>
        <taxon>Pseudomonadati</taxon>
        <taxon>Bacteroidota</taxon>
        <taxon>Flavobacteriia</taxon>
        <taxon>Flavobacteriales</taxon>
        <taxon>Flavobacteriaceae</taxon>
        <taxon>Autumnicola</taxon>
    </lineage>
</organism>
<comment type="caution">
    <text evidence="2">The sequence shown here is derived from an EMBL/GenBank/DDBJ whole genome shotgun (WGS) entry which is preliminary data.</text>
</comment>
<dbReference type="Pfam" id="PF13676">
    <property type="entry name" value="TIR_2"/>
    <property type="match status" value="1"/>
</dbReference>
<proteinExistence type="predicted"/>
<keyword evidence="3" id="KW-1185">Reference proteome</keyword>
<dbReference type="Proteomes" id="UP001248819">
    <property type="component" value="Unassembled WGS sequence"/>
</dbReference>
<dbReference type="InterPro" id="IPR000157">
    <property type="entry name" value="TIR_dom"/>
</dbReference>
<dbReference type="EMBL" id="JAVRHP010000098">
    <property type="protein sequence ID" value="MDT0651300.1"/>
    <property type="molecule type" value="Genomic_DNA"/>
</dbReference>
<reference evidence="2 3" key="1">
    <citation type="submission" date="2023-09" db="EMBL/GenBank/DDBJ databases">
        <authorList>
            <person name="Rey-Velasco X."/>
        </authorList>
    </citation>
    <scope>NUCLEOTIDE SEQUENCE [LARGE SCALE GENOMIC DNA]</scope>
    <source>
        <strain evidence="2 3">F297</strain>
    </source>
</reference>
<dbReference type="PROSITE" id="PS50104">
    <property type="entry name" value="TIR"/>
    <property type="match status" value="1"/>
</dbReference>
<evidence type="ECO:0000259" key="1">
    <source>
        <dbReference type="PROSITE" id="PS50104"/>
    </source>
</evidence>
<dbReference type="Gene3D" id="3.40.50.10140">
    <property type="entry name" value="Toll/interleukin-1 receptor homology (TIR) domain"/>
    <property type="match status" value="1"/>
</dbReference>
<dbReference type="SUPFAM" id="SSF52200">
    <property type="entry name" value="Toll/Interleukin receptor TIR domain"/>
    <property type="match status" value="1"/>
</dbReference>
<name>A0ABU3CY62_9FLAO</name>
<evidence type="ECO:0000313" key="2">
    <source>
        <dbReference type="EMBL" id="MDT0651300.1"/>
    </source>
</evidence>